<protein>
    <recommendedName>
        <fullName evidence="4">XRE family transcriptional regulator</fullName>
    </recommendedName>
</protein>
<dbReference type="Gene3D" id="1.10.260.40">
    <property type="entry name" value="lambda repressor-like DNA-binding domains"/>
    <property type="match status" value="1"/>
</dbReference>
<accession>A0AAJ2ESZ2</accession>
<name>A0AAJ2ESZ2_9HYPH</name>
<proteinExistence type="predicted"/>
<reference evidence="2" key="1">
    <citation type="submission" date="2023-08" db="EMBL/GenBank/DDBJ databases">
        <title>Functional and genomic diversity of the sorghum phyllosphere microbiome.</title>
        <authorList>
            <person name="Shade A."/>
        </authorList>
    </citation>
    <scope>NUCLEOTIDE SEQUENCE</scope>
    <source>
        <strain evidence="2">SORGH_AS_0974</strain>
    </source>
</reference>
<evidence type="ECO:0008006" key="4">
    <source>
        <dbReference type="Google" id="ProtNLM"/>
    </source>
</evidence>
<dbReference type="InterPro" id="IPR010982">
    <property type="entry name" value="Lambda_DNA-bd_dom_sf"/>
</dbReference>
<sequence length="109" mass="11403">MSITASQCRAARALLDWAPEKLVEAAGVDHAALTSFESRESGSDPQLGDRFRAALEKAGISFIDDNQTSAAGGPGLRLLKSPGEFDTDQSETVQYKEHLAPDAPTGAGG</sequence>
<dbReference type="AlphaFoldDB" id="A0AAJ2ESZ2"/>
<dbReference type="EMBL" id="JAVIZC010000003">
    <property type="protein sequence ID" value="MDR6101993.1"/>
    <property type="molecule type" value="Genomic_DNA"/>
</dbReference>
<evidence type="ECO:0000256" key="1">
    <source>
        <dbReference type="SAM" id="MobiDB-lite"/>
    </source>
</evidence>
<gene>
    <name evidence="2" type="ORF">QE369_002190</name>
</gene>
<dbReference type="GO" id="GO:0003677">
    <property type="term" value="F:DNA binding"/>
    <property type="evidence" value="ECO:0007669"/>
    <property type="project" value="InterPro"/>
</dbReference>
<evidence type="ECO:0000313" key="3">
    <source>
        <dbReference type="Proteomes" id="UP001255601"/>
    </source>
</evidence>
<dbReference type="RefSeq" id="WP_309770870.1">
    <property type="nucleotide sequence ID" value="NZ_JAVIZC010000003.1"/>
</dbReference>
<feature type="region of interest" description="Disordered" evidence="1">
    <location>
        <begin position="66"/>
        <end position="109"/>
    </location>
</feature>
<comment type="caution">
    <text evidence="2">The sequence shown here is derived from an EMBL/GenBank/DDBJ whole genome shotgun (WGS) entry which is preliminary data.</text>
</comment>
<evidence type="ECO:0000313" key="2">
    <source>
        <dbReference type="EMBL" id="MDR6101993.1"/>
    </source>
</evidence>
<dbReference type="Proteomes" id="UP001255601">
    <property type="component" value="Unassembled WGS sequence"/>
</dbReference>
<organism evidence="2 3">
    <name type="scientific">Agrobacterium larrymoorei</name>
    <dbReference type="NCBI Taxonomy" id="160699"/>
    <lineage>
        <taxon>Bacteria</taxon>
        <taxon>Pseudomonadati</taxon>
        <taxon>Pseudomonadota</taxon>
        <taxon>Alphaproteobacteria</taxon>
        <taxon>Hyphomicrobiales</taxon>
        <taxon>Rhizobiaceae</taxon>
        <taxon>Rhizobium/Agrobacterium group</taxon>
        <taxon>Agrobacterium</taxon>
    </lineage>
</organism>